<comment type="caution">
    <text evidence="3">The sequence shown here is derived from an EMBL/GenBank/DDBJ whole genome shotgun (WGS) entry which is preliminary data.</text>
</comment>
<feature type="chain" id="PRO_5046848390" description="Type IV pilus biogenesis protein PilP" evidence="2">
    <location>
        <begin position="22"/>
        <end position="217"/>
    </location>
</feature>
<dbReference type="EMBL" id="BAABRI010000025">
    <property type="protein sequence ID" value="GAA5484420.1"/>
    <property type="molecule type" value="Genomic_DNA"/>
</dbReference>
<proteinExistence type="predicted"/>
<protein>
    <recommendedName>
        <fullName evidence="5">Type IV pilus biogenesis protein PilP</fullName>
    </recommendedName>
</protein>
<name>A0ABP9UT54_9BACT</name>
<dbReference type="RefSeq" id="WP_353568517.1">
    <property type="nucleotide sequence ID" value="NZ_BAABRI010000025.1"/>
</dbReference>
<feature type="region of interest" description="Disordered" evidence="1">
    <location>
        <begin position="22"/>
        <end position="50"/>
    </location>
</feature>
<gene>
    <name evidence="3" type="ORF">Hsar01_03664</name>
</gene>
<evidence type="ECO:0008006" key="5">
    <source>
        <dbReference type="Google" id="ProtNLM"/>
    </source>
</evidence>
<dbReference type="Proteomes" id="UP001476282">
    <property type="component" value="Unassembled WGS sequence"/>
</dbReference>
<keyword evidence="4" id="KW-1185">Reference proteome</keyword>
<evidence type="ECO:0000256" key="2">
    <source>
        <dbReference type="SAM" id="SignalP"/>
    </source>
</evidence>
<accession>A0ABP9UT54</accession>
<keyword evidence="2" id="KW-0732">Signal</keyword>
<reference evidence="3 4" key="1">
    <citation type="submission" date="2024-02" db="EMBL/GenBank/DDBJ databases">
        <title>Haloferula sargassicola NBRC 104335.</title>
        <authorList>
            <person name="Ichikawa N."/>
            <person name="Katano-Makiyama Y."/>
            <person name="Hidaka K."/>
        </authorList>
    </citation>
    <scope>NUCLEOTIDE SEQUENCE [LARGE SCALE GENOMIC DNA]</scope>
    <source>
        <strain evidence="3 4">NBRC 104335</strain>
    </source>
</reference>
<evidence type="ECO:0000256" key="1">
    <source>
        <dbReference type="SAM" id="MobiDB-lite"/>
    </source>
</evidence>
<feature type="signal peptide" evidence="2">
    <location>
        <begin position="1"/>
        <end position="21"/>
    </location>
</feature>
<sequence length="217" mass="23387">MKTIFVISAALSLTGLSQTLAPVPAPPSGADSATSSAPEAKDNAPELINTPSRNVGLDVEAYLRSVESSLDMRNRQLDPFGRYQDPNRKAVVQQPLARHTITKARTIPFSDHVNQLPISGVVSGKEFLIGARTYRIGDQLTLKIERGELRVQVIAIGSDSVTFQDLASEESATKHLGILPPGMERGNKQSLPPGFVPLDQNPTIDLTPGTEDPLSQR</sequence>
<feature type="region of interest" description="Disordered" evidence="1">
    <location>
        <begin position="177"/>
        <end position="217"/>
    </location>
</feature>
<evidence type="ECO:0000313" key="4">
    <source>
        <dbReference type="Proteomes" id="UP001476282"/>
    </source>
</evidence>
<organism evidence="3 4">
    <name type="scientific">Haloferula sargassicola</name>
    <dbReference type="NCBI Taxonomy" id="490096"/>
    <lineage>
        <taxon>Bacteria</taxon>
        <taxon>Pseudomonadati</taxon>
        <taxon>Verrucomicrobiota</taxon>
        <taxon>Verrucomicrobiia</taxon>
        <taxon>Verrucomicrobiales</taxon>
        <taxon>Verrucomicrobiaceae</taxon>
        <taxon>Haloferula</taxon>
    </lineage>
</organism>
<evidence type="ECO:0000313" key="3">
    <source>
        <dbReference type="EMBL" id="GAA5484420.1"/>
    </source>
</evidence>